<comment type="similarity">
    <text evidence="2 7">Belongs to the precorrin methyltransferase family.</text>
</comment>
<name>A0A6V8LJE8_9BACT</name>
<organism evidence="9 10">
    <name type="scientific">Fundidesulfovibrio magnetotacticus</name>
    <dbReference type="NCBI Taxonomy" id="2730080"/>
    <lineage>
        <taxon>Bacteria</taxon>
        <taxon>Pseudomonadati</taxon>
        <taxon>Thermodesulfobacteriota</taxon>
        <taxon>Desulfovibrionia</taxon>
        <taxon>Desulfovibrionales</taxon>
        <taxon>Desulfovibrionaceae</taxon>
        <taxon>Fundidesulfovibrio</taxon>
    </lineage>
</organism>
<evidence type="ECO:0000259" key="8">
    <source>
        <dbReference type="Pfam" id="PF00590"/>
    </source>
</evidence>
<feature type="domain" description="Tetrapyrrole methylase" evidence="8">
    <location>
        <begin position="4"/>
        <end position="209"/>
    </location>
</feature>
<dbReference type="AlphaFoldDB" id="A0A6V8LJE8"/>
<dbReference type="PANTHER" id="PTHR45790">
    <property type="entry name" value="SIROHEME SYNTHASE-RELATED"/>
    <property type="match status" value="1"/>
</dbReference>
<evidence type="ECO:0000256" key="7">
    <source>
        <dbReference type="RuleBase" id="RU003960"/>
    </source>
</evidence>
<comment type="pathway">
    <text evidence="1">Cofactor biosynthesis; adenosylcobalamin biosynthesis.</text>
</comment>
<keyword evidence="4 7" id="KW-0489">Methyltransferase</keyword>
<dbReference type="GO" id="GO:0032259">
    <property type="term" value="P:methylation"/>
    <property type="evidence" value="ECO:0007669"/>
    <property type="project" value="UniProtKB-KW"/>
</dbReference>
<keyword evidence="5 7" id="KW-0808">Transferase</keyword>
<evidence type="ECO:0000256" key="6">
    <source>
        <dbReference type="ARBA" id="ARBA00022691"/>
    </source>
</evidence>
<keyword evidence="10" id="KW-1185">Reference proteome</keyword>
<dbReference type="InterPro" id="IPR006362">
    <property type="entry name" value="Cbl_synth_CobM/CibF"/>
</dbReference>
<dbReference type="EMBL" id="BLTE01000002">
    <property type="protein sequence ID" value="GFK92862.1"/>
    <property type="molecule type" value="Genomic_DNA"/>
</dbReference>
<gene>
    <name evidence="9" type="primary">cbiF</name>
    <name evidence="9" type="ORF">NNJEOMEG_00690</name>
</gene>
<evidence type="ECO:0000256" key="2">
    <source>
        <dbReference type="ARBA" id="ARBA00005879"/>
    </source>
</evidence>
<accession>A0A6V8LJE8</accession>
<dbReference type="Gene3D" id="3.30.950.10">
    <property type="entry name" value="Methyltransferase, Cobalt-precorrin-4 Transmethylase, Domain 2"/>
    <property type="match status" value="1"/>
</dbReference>
<dbReference type="NCBIfam" id="TIGR01465">
    <property type="entry name" value="cobM_cbiF"/>
    <property type="match status" value="1"/>
</dbReference>
<reference evidence="9 10" key="1">
    <citation type="submission" date="2020-04" db="EMBL/GenBank/DDBJ databases">
        <authorList>
            <consortium name="Desulfovibrio sp. FSS-1 genome sequencing consortium"/>
            <person name="Shimoshige H."/>
            <person name="Kobayashi H."/>
            <person name="Maekawa T."/>
        </authorList>
    </citation>
    <scope>NUCLEOTIDE SEQUENCE [LARGE SCALE GENOMIC DNA]</scope>
    <source>
        <strain evidence="9 10">SIID29052-01</strain>
    </source>
</reference>
<dbReference type="EC" id="2.1.1.271" evidence="9"/>
<dbReference type="PANTHER" id="PTHR45790:SF4">
    <property type="entry name" value="COBALT-PRECORRIN-4 C(11)-METHYLTRANSFERASE"/>
    <property type="match status" value="1"/>
</dbReference>
<evidence type="ECO:0000256" key="1">
    <source>
        <dbReference type="ARBA" id="ARBA00004953"/>
    </source>
</evidence>
<dbReference type="InterPro" id="IPR035996">
    <property type="entry name" value="4pyrrol_Methylase_sf"/>
</dbReference>
<evidence type="ECO:0000313" key="9">
    <source>
        <dbReference type="EMBL" id="GFK92862.1"/>
    </source>
</evidence>
<dbReference type="Proteomes" id="UP000494245">
    <property type="component" value="Unassembled WGS sequence"/>
</dbReference>
<dbReference type="RefSeq" id="WP_173081333.1">
    <property type="nucleotide sequence ID" value="NZ_BLTE01000002.1"/>
</dbReference>
<dbReference type="InterPro" id="IPR050161">
    <property type="entry name" value="Siro_Cobalamin_biosynth"/>
</dbReference>
<keyword evidence="3" id="KW-0169">Cobalamin biosynthesis</keyword>
<evidence type="ECO:0000313" key="10">
    <source>
        <dbReference type="Proteomes" id="UP000494245"/>
    </source>
</evidence>
<proteinExistence type="inferred from homology"/>
<protein>
    <submittedName>
        <fullName evidence="9">Cobalt-precorrin-4 C(11)-methyltransferase</fullName>
        <ecNumber evidence="9">2.1.1.271</ecNumber>
    </submittedName>
</protein>
<dbReference type="InterPro" id="IPR014776">
    <property type="entry name" value="4pyrrole_Mease_sub2"/>
</dbReference>
<reference evidence="9 10" key="2">
    <citation type="submission" date="2020-05" db="EMBL/GenBank/DDBJ databases">
        <title>Draft genome sequence of Desulfovibrio sp. strainFSS-1.</title>
        <authorList>
            <person name="Shimoshige H."/>
            <person name="Kobayashi H."/>
            <person name="Maekawa T."/>
        </authorList>
    </citation>
    <scope>NUCLEOTIDE SEQUENCE [LARGE SCALE GENOMIC DNA]</scope>
    <source>
        <strain evidence="9 10">SIID29052-01</strain>
    </source>
</reference>
<comment type="caution">
    <text evidence="9">The sequence shown here is derived from an EMBL/GenBank/DDBJ whole genome shotgun (WGS) entry which is preliminary data.</text>
</comment>
<dbReference type="InterPro" id="IPR000878">
    <property type="entry name" value="4pyrrol_Mease"/>
</dbReference>
<dbReference type="InterPro" id="IPR003043">
    <property type="entry name" value="Uropor_MeTrfase_CS"/>
</dbReference>
<dbReference type="PROSITE" id="PS00840">
    <property type="entry name" value="SUMT_2"/>
    <property type="match status" value="1"/>
</dbReference>
<sequence>MTPRVHFVGAGPGDPELLTLKAARLLARADLVIHPGSLTPKAVTDMAAPGARILDSASMTLEETHAAIRDTVLAGGFVVRLQAGDPALYGTVAEQARLLEAEGIDYAVVPGVTAASAASAALRIPATAPEVTQTLVLTRLAGRTPVPEAENLRALAAHKSALAVYLSAHMPEAVREELLAAGHDPATTVAVAHRVGWPEQELHLSTVRDFPELVRARGLTSQTLFLVLPGHQAGTRSKLYDPAFAHGARPAREDSGRNTPC</sequence>
<dbReference type="GO" id="GO:0009236">
    <property type="term" value="P:cobalamin biosynthetic process"/>
    <property type="evidence" value="ECO:0007669"/>
    <property type="project" value="UniProtKB-UniPathway"/>
</dbReference>
<dbReference type="Gene3D" id="3.40.1010.10">
    <property type="entry name" value="Cobalt-precorrin-4 Transmethylase, Domain 1"/>
    <property type="match status" value="1"/>
</dbReference>
<keyword evidence="6" id="KW-0949">S-adenosyl-L-methionine</keyword>
<evidence type="ECO:0000256" key="5">
    <source>
        <dbReference type="ARBA" id="ARBA00022679"/>
    </source>
</evidence>
<dbReference type="Pfam" id="PF00590">
    <property type="entry name" value="TP_methylase"/>
    <property type="match status" value="1"/>
</dbReference>
<dbReference type="PROSITE" id="PS00839">
    <property type="entry name" value="SUMT_1"/>
    <property type="match status" value="1"/>
</dbReference>
<dbReference type="GO" id="GO:0046026">
    <property type="term" value="F:precorrin-4 C11-methyltransferase activity"/>
    <property type="evidence" value="ECO:0007669"/>
    <property type="project" value="InterPro"/>
</dbReference>
<evidence type="ECO:0000256" key="4">
    <source>
        <dbReference type="ARBA" id="ARBA00022603"/>
    </source>
</evidence>
<dbReference type="CDD" id="cd11641">
    <property type="entry name" value="Precorrin-4_C11-MT"/>
    <property type="match status" value="1"/>
</dbReference>
<dbReference type="UniPathway" id="UPA00148"/>
<evidence type="ECO:0000256" key="3">
    <source>
        <dbReference type="ARBA" id="ARBA00022573"/>
    </source>
</evidence>
<dbReference type="SUPFAM" id="SSF53790">
    <property type="entry name" value="Tetrapyrrole methylase"/>
    <property type="match status" value="1"/>
</dbReference>
<dbReference type="InterPro" id="IPR014777">
    <property type="entry name" value="4pyrrole_Mease_sub1"/>
</dbReference>